<dbReference type="PROSITE" id="PS50088">
    <property type="entry name" value="ANK_REPEAT"/>
    <property type="match status" value="1"/>
</dbReference>
<evidence type="ECO:0000313" key="3">
    <source>
        <dbReference type="Proteomes" id="UP001218218"/>
    </source>
</evidence>
<evidence type="ECO:0000313" key="2">
    <source>
        <dbReference type="EMBL" id="KAJ7352505.1"/>
    </source>
</evidence>
<gene>
    <name evidence="2" type="ORF">DFH08DRAFT_1078177</name>
</gene>
<feature type="repeat" description="ANK" evidence="1">
    <location>
        <begin position="67"/>
        <end position="99"/>
    </location>
</feature>
<keyword evidence="3" id="KW-1185">Reference proteome</keyword>
<dbReference type="Proteomes" id="UP001218218">
    <property type="component" value="Unassembled WGS sequence"/>
</dbReference>
<evidence type="ECO:0008006" key="4">
    <source>
        <dbReference type="Google" id="ProtNLM"/>
    </source>
</evidence>
<organism evidence="2 3">
    <name type="scientific">Mycena albidolilacea</name>
    <dbReference type="NCBI Taxonomy" id="1033008"/>
    <lineage>
        <taxon>Eukaryota</taxon>
        <taxon>Fungi</taxon>
        <taxon>Dikarya</taxon>
        <taxon>Basidiomycota</taxon>
        <taxon>Agaricomycotina</taxon>
        <taxon>Agaricomycetes</taxon>
        <taxon>Agaricomycetidae</taxon>
        <taxon>Agaricales</taxon>
        <taxon>Marasmiineae</taxon>
        <taxon>Mycenaceae</taxon>
        <taxon>Mycena</taxon>
    </lineage>
</organism>
<comment type="caution">
    <text evidence="2">The sequence shown here is derived from an EMBL/GenBank/DDBJ whole genome shotgun (WGS) entry which is preliminary data.</text>
</comment>
<sequence length="503" mass="56624">MPRLSQPLLPADLIRKIRADDMMTSFETVVFGEDFHEARLMMRNWEAPHSPNSFLAVDPTIGFTAEMKRTTLHIAAYDGDVLAVYELLGLGTTADIADSSGVTPICLAISQLAIVTSPHALGFRPDGSPMSAADNEREASRLKCVIRILVEQHVALNTSMDGEPLINLLCRSKAWDIITLFLEHGAVPPTNATALRLFKTTRDRSRFASLLTGRVPNAPRPARKCPCWSGKIVSECHENAQPYPLAYLRVGKWDPTLKRIMHDYDNSGTSLMERTVLPKSRKMRQAARASGLEFEDDLPDLKMTPEMWQDMAGKLLGQDPGPIDPAFAYAFTRALFLPRPWGRRRSRVLCESEQQRWNKLVDEYICTQKDGRSKHSIERAAKIGTWHGALIRACEGPSCTKIEGPNGESFKHCSKCKMVLYLLRFLPRFGRYLSTVCLLQPCLPERCLESTQERVRHRRATRTVADFARYITRTLGTSEDSSYEALRGTSGHGYQCICKHVNW</sequence>
<dbReference type="SUPFAM" id="SSF48403">
    <property type="entry name" value="Ankyrin repeat"/>
    <property type="match status" value="1"/>
</dbReference>
<dbReference type="EMBL" id="JARIHO010000012">
    <property type="protein sequence ID" value="KAJ7352505.1"/>
    <property type="molecule type" value="Genomic_DNA"/>
</dbReference>
<name>A0AAD7AA53_9AGAR</name>
<keyword evidence="1" id="KW-0040">ANK repeat</keyword>
<dbReference type="InterPro" id="IPR036770">
    <property type="entry name" value="Ankyrin_rpt-contain_sf"/>
</dbReference>
<reference evidence="2" key="1">
    <citation type="submission" date="2023-03" db="EMBL/GenBank/DDBJ databases">
        <title>Massive genome expansion in bonnet fungi (Mycena s.s.) driven by repeated elements and novel gene families across ecological guilds.</title>
        <authorList>
            <consortium name="Lawrence Berkeley National Laboratory"/>
            <person name="Harder C.B."/>
            <person name="Miyauchi S."/>
            <person name="Viragh M."/>
            <person name="Kuo A."/>
            <person name="Thoen E."/>
            <person name="Andreopoulos B."/>
            <person name="Lu D."/>
            <person name="Skrede I."/>
            <person name="Drula E."/>
            <person name="Henrissat B."/>
            <person name="Morin E."/>
            <person name="Kohler A."/>
            <person name="Barry K."/>
            <person name="LaButti K."/>
            <person name="Morin E."/>
            <person name="Salamov A."/>
            <person name="Lipzen A."/>
            <person name="Mereny Z."/>
            <person name="Hegedus B."/>
            <person name="Baldrian P."/>
            <person name="Stursova M."/>
            <person name="Weitz H."/>
            <person name="Taylor A."/>
            <person name="Grigoriev I.V."/>
            <person name="Nagy L.G."/>
            <person name="Martin F."/>
            <person name="Kauserud H."/>
        </authorList>
    </citation>
    <scope>NUCLEOTIDE SEQUENCE</scope>
    <source>
        <strain evidence="2">CBHHK002</strain>
    </source>
</reference>
<dbReference type="AlphaFoldDB" id="A0AAD7AA53"/>
<proteinExistence type="predicted"/>
<evidence type="ECO:0000256" key="1">
    <source>
        <dbReference type="PROSITE-ProRule" id="PRU00023"/>
    </source>
</evidence>
<protein>
    <recommendedName>
        <fullName evidence="4">Ankyrin</fullName>
    </recommendedName>
</protein>
<feature type="non-terminal residue" evidence="2">
    <location>
        <position position="503"/>
    </location>
</feature>
<dbReference type="Gene3D" id="1.25.40.20">
    <property type="entry name" value="Ankyrin repeat-containing domain"/>
    <property type="match status" value="1"/>
</dbReference>
<accession>A0AAD7AA53</accession>
<dbReference type="InterPro" id="IPR002110">
    <property type="entry name" value="Ankyrin_rpt"/>
</dbReference>